<accession>A0A1T5FX96</accession>
<evidence type="ECO:0000259" key="8">
    <source>
        <dbReference type="Pfam" id="PF02426"/>
    </source>
</evidence>
<keyword evidence="7 9" id="KW-0413">Isomerase</keyword>
<evidence type="ECO:0000256" key="5">
    <source>
        <dbReference type="ARBA" id="ARBA00012070"/>
    </source>
</evidence>
<dbReference type="RefSeq" id="WP_021222966.1">
    <property type="nucleotide sequence ID" value="NZ_FUYP01000048.1"/>
</dbReference>
<gene>
    <name evidence="9" type="ORF">SAMN06295937_10486</name>
</gene>
<dbReference type="InterPro" id="IPR026029">
    <property type="entry name" value="MLI_dom"/>
</dbReference>
<organism evidence="9 10">
    <name type="scientific">Sphingopyxis flava</name>
    <dbReference type="NCBI Taxonomy" id="1507287"/>
    <lineage>
        <taxon>Bacteria</taxon>
        <taxon>Pseudomonadati</taxon>
        <taxon>Pseudomonadota</taxon>
        <taxon>Alphaproteobacteria</taxon>
        <taxon>Sphingomonadales</taxon>
        <taxon>Sphingomonadaceae</taxon>
        <taxon>Sphingopyxis</taxon>
    </lineage>
</organism>
<dbReference type="Proteomes" id="UP000190044">
    <property type="component" value="Unassembled WGS sequence"/>
</dbReference>
<dbReference type="InterPro" id="IPR003464">
    <property type="entry name" value="Muconolactone_d_Isoase"/>
</dbReference>
<evidence type="ECO:0000256" key="1">
    <source>
        <dbReference type="ARBA" id="ARBA00001739"/>
    </source>
</evidence>
<proteinExistence type="inferred from homology"/>
<protein>
    <recommendedName>
        <fullName evidence="5">muconolactone Delta-isomerase</fullName>
        <ecNumber evidence="5">5.3.3.4</ecNumber>
    </recommendedName>
</protein>
<evidence type="ECO:0000256" key="3">
    <source>
        <dbReference type="ARBA" id="ARBA00010882"/>
    </source>
</evidence>
<dbReference type="AlphaFoldDB" id="A0A1T5FX96"/>
<keyword evidence="6" id="KW-0058">Aromatic hydrocarbons catabolism</keyword>
<evidence type="ECO:0000313" key="10">
    <source>
        <dbReference type="Proteomes" id="UP000190044"/>
    </source>
</evidence>
<dbReference type="EMBL" id="FUYP01000048">
    <property type="protein sequence ID" value="SKC00762.1"/>
    <property type="molecule type" value="Genomic_DNA"/>
</dbReference>
<comment type="pathway">
    <text evidence="2">Aromatic compound metabolism; beta-ketoadipate pathway; 5-oxo-4,5-dihydro-2-furylacetate from catechol: step 3/3.</text>
</comment>
<dbReference type="Pfam" id="PF02426">
    <property type="entry name" value="MIase"/>
    <property type="match status" value="1"/>
</dbReference>
<comment type="catalytic activity">
    <reaction evidence="1">
        <text>(S)-muconolactone = (4,5-dihydro-5-oxofuran-2-yl)-acetate</text>
        <dbReference type="Rhea" id="RHEA:12348"/>
        <dbReference type="ChEBI" id="CHEBI:58425"/>
        <dbReference type="ChEBI" id="CHEBI:58736"/>
        <dbReference type="EC" id="5.3.3.4"/>
    </reaction>
</comment>
<evidence type="ECO:0000256" key="2">
    <source>
        <dbReference type="ARBA" id="ARBA00005193"/>
    </source>
</evidence>
<comment type="subunit">
    <text evidence="4">Homodecamer.</text>
</comment>
<dbReference type="EC" id="5.3.3.4" evidence="5"/>
<dbReference type="OrthoDB" id="2889526at2"/>
<dbReference type="GO" id="GO:0042952">
    <property type="term" value="P:beta-ketoadipate pathway"/>
    <property type="evidence" value="ECO:0007669"/>
    <property type="project" value="UniProtKB-UniPathway"/>
</dbReference>
<reference evidence="10" key="1">
    <citation type="submission" date="2017-02" db="EMBL/GenBank/DDBJ databases">
        <authorList>
            <person name="Varghese N."/>
            <person name="Submissions S."/>
        </authorList>
    </citation>
    <scope>NUCLEOTIDE SEQUENCE [LARGE SCALE GENOMIC DNA]</scope>
    <source>
        <strain evidence="10">R11H</strain>
    </source>
</reference>
<evidence type="ECO:0000313" key="9">
    <source>
        <dbReference type="EMBL" id="SKC00762.1"/>
    </source>
</evidence>
<dbReference type="PIRSF" id="PIRSF001486">
    <property type="entry name" value="CatC"/>
    <property type="match status" value="1"/>
</dbReference>
<evidence type="ECO:0000256" key="4">
    <source>
        <dbReference type="ARBA" id="ARBA00011365"/>
    </source>
</evidence>
<evidence type="ECO:0000256" key="7">
    <source>
        <dbReference type="ARBA" id="ARBA00023235"/>
    </source>
</evidence>
<dbReference type="SUPFAM" id="SSF54909">
    <property type="entry name" value="Dimeric alpha+beta barrel"/>
    <property type="match status" value="1"/>
</dbReference>
<dbReference type="UniPathway" id="UPA00157">
    <property type="reaction ID" value="UER00260"/>
</dbReference>
<feature type="domain" description="Muconolactone isomerase" evidence="8">
    <location>
        <begin position="1"/>
        <end position="89"/>
    </location>
</feature>
<dbReference type="InterPro" id="IPR011008">
    <property type="entry name" value="Dimeric_a/b-barrel"/>
</dbReference>
<comment type="similarity">
    <text evidence="3">Belongs to the muconolactone Delta-isomerase family.</text>
</comment>
<dbReference type="Gene3D" id="3.30.70.1060">
    <property type="entry name" value="Dimeric alpha+beta barrel"/>
    <property type="match status" value="1"/>
</dbReference>
<name>A0A1T5FX96_9SPHN</name>
<dbReference type="GO" id="GO:0016159">
    <property type="term" value="F:muconolactone delta-isomerase activity"/>
    <property type="evidence" value="ECO:0007669"/>
    <property type="project" value="UniProtKB-EC"/>
</dbReference>
<evidence type="ECO:0000256" key="6">
    <source>
        <dbReference type="ARBA" id="ARBA00022797"/>
    </source>
</evidence>
<sequence>MFYLVRMVVSPPYGMPPEEFERLKAEEKEVGIRLQREGIWKHIWRVAGAYANVSIFEVDSVEQLHSAISSLPFFPFLSVEVTPLVPHPSSINPADNPLLKEGRA</sequence>
<keyword evidence="10" id="KW-1185">Reference proteome</keyword>